<gene>
    <name evidence="2" type="ORF">POVCU1_037300</name>
    <name evidence="1" type="ORF">POVCU2_0040460</name>
</gene>
<organism evidence="1 4">
    <name type="scientific">Plasmodium ovale curtisi</name>
    <dbReference type="NCBI Taxonomy" id="864141"/>
    <lineage>
        <taxon>Eukaryota</taxon>
        <taxon>Sar</taxon>
        <taxon>Alveolata</taxon>
        <taxon>Apicomplexa</taxon>
        <taxon>Aconoidasida</taxon>
        <taxon>Haemosporida</taxon>
        <taxon>Plasmodiidae</taxon>
        <taxon>Plasmodium</taxon>
        <taxon>Plasmodium (Plasmodium)</taxon>
    </lineage>
</organism>
<dbReference type="Proteomes" id="UP000078560">
    <property type="component" value="Unassembled WGS sequence"/>
</dbReference>
<dbReference type="EMBL" id="FLQV01000688">
    <property type="protein sequence ID" value="SBS97326.1"/>
    <property type="molecule type" value="Genomic_DNA"/>
</dbReference>
<reference evidence="1" key="1">
    <citation type="submission" date="2016-05" db="EMBL/GenBank/DDBJ databases">
        <authorList>
            <person name="Lavstsen T."/>
            <person name="Jespersen J.S."/>
        </authorList>
    </citation>
    <scope>NUCLEOTIDE SEQUENCE [LARGE SCALE GENOMIC DNA]</scope>
</reference>
<protein>
    <submittedName>
        <fullName evidence="1">Uncharacterized protein</fullName>
    </submittedName>
</protein>
<evidence type="ECO:0000313" key="3">
    <source>
        <dbReference type="Proteomes" id="UP000078546"/>
    </source>
</evidence>
<proteinExistence type="predicted"/>
<evidence type="ECO:0000313" key="2">
    <source>
        <dbReference type="EMBL" id="SBS97326.1"/>
    </source>
</evidence>
<evidence type="ECO:0000313" key="1">
    <source>
        <dbReference type="EMBL" id="SBS87023.1"/>
    </source>
</evidence>
<dbReference type="EMBL" id="FLQU01000535">
    <property type="protein sequence ID" value="SBS87023.1"/>
    <property type="molecule type" value="Genomic_DNA"/>
</dbReference>
<name>A0A1A8W783_PLAOA</name>
<reference evidence="3 4" key="2">
    <citation type="submission" date="2016-05" db="EMBL/GenBank/DDBJ databases">
        <authorList>
            <person name="Naeem Raeece"/>
        </authorList>
    </citation>
    <scope>NUCLEOTIDE SEQUENCE [LARGE SCALE GENOMIC DNA]</scope>
</reference>
<dbReference type="Proteomes" id="UP000078546">
    <property type="component" value="Unassembled WGS sequence"/>
</dbReference>
<sequence>MCHMHSVLHKNDEKTNPVNIKELASVKHHIESVHSGGNNMGNVNLPKTSLKQELRLLFMYQERKDRKLHCSYLSTQESCSHF</sequence>
<evidence type="ECO:0000313" key="4">
    <source>
        <dbReference type="Proteomes" id="UP000078560"/>
    </source>
</evidence>
<dbReference type="AlphaFoldDB" id="A0A1A8W783"/>
<accession>A0A1A8W783</accession>